<dbReference type="EMBL" id="SBIQ01000382">
    <property type="protein sequence ID" value="KAF7678770.1"/>
    <property type="molecule type" value="Genomic_DNA"/>
</dbReference>
<evidence type="ECO:0000313" key="12">
    <source>
        <dbReference type="Proteomes" id="UP001516464"/>
    </source>
</evidence>
<evidence type="ECO:0000256" key="9">
    <source>
        <dbReference type="SAM" id="Phobius"/>
    </source>
</evidence>
<keyword evidence="5" id="KW-0746">Sphingolipid metabolism</keyword>
<keyword evidence="6 9" id="KW-1133">Transmembrane helix</keyword>
<dbReference type="InterPro" id="IPR045221">
    <property type="entry name" value="Sphingomyelin_synth-like"/>
</dbReference>
<dbReference type="Pfam" id="PF14360">
    <property type="entry name" value="PAP2_C"/>
    <property type="match status" value="1"/>
</dbReference>
<dbReference type="InterPro" id="IPR025749">
    <property type="entry name" value="Sphingomyelin_synth-like_dom"/>
</dbReference>
<evidence type="ECO:0000256" key="8">
    <source>
        <dbReference type="ARBA" id="ARBA00023136"/>
    </source>
</evidence>
<evidence type="ECO:0000256" key="2">
    <source>
        <dbReference type="ARBA" id="ARBA00005441"/>
    </source>
</evidence>
<comment type="subcellular location">
    <subcellularLocation>
        <location evidence="1">Membrane</location>
        <topology evidence="1">Multi-pass membrane protein</topology>
    </subcellularLocation>
</comment>
<feature type="transmembrane region" description="Helical" evidence="9">
    <location>
        <begin position="93"/>
        <end position="112"/>
    </location>
</feature>
<dbReference type="PANTHER" id="PTHR21290:SF25">
    <property type="entry name" value="SPHINGOMYELIN SYNTHASE-RELATED PROTEIN 1"/>
    <property type="match status" value="1"/>
</dbReference>
<keyword evidence="7" id="KW-0443">Lipid metabolism</keyword>
<dbReference type="CDD" id="cd01610">
    <property type="entry name" value="PAP2_like"/>
    <property type="match status" value="1"/>
</dbReference>
<evidence type="ECO:0000256" key="7">
    <source>
        <dbReference type="ARBA" id="ARBA00023098"/>
    </source>
</evidence>
<evidence type="ECO:0000256" key="4">
    <source>
        <dbReference type="ARBA" id="ARBA00022692"/>
    </source>
</evidence>
<gene>
    <name evidence="11" type="primary">SGMS1</name>
    <name evidence="11" type="ORF">TCON_2591</name>
</gene>
<comment type="caution">
    <text evidence="11">The sequence shown here is derived from an EMBL/GenBank/DDBJ whole genome shotgun (WGS) entry which is preliminary data.</text>
</comment>
<keyword evidence="8 9" id="KW-0472">Membrane</keyword>
<feature type="domain" description="Sphingomyelin synthase-like" evidence="10">
    <location>
        <begin position="140"/>
        <end position="214"/>
    </location>
</feature>
<evidence type="ECO:0000256" key="5">
    <source>
        <dbReference type="ARBA" id="ARBA00022919"/>
    </source>
</evidence>
<keyword evidence="12" id="KW-1185">Reference proteome</keyword>
<feature type="transmembrane region" description="Helical" evidence="9">
    <location>
        <begin position="17"/>
        <end position="42"/>
    </location>
</feature>
<reference evidence="11 12" key="1">
    <citation type="submission" date="2019-01" db="EMBL/GenBank/DDBJ databases">
        <title>Genomes sequencing and comparative genomics of infectious freshwater microsporidia, Cucumispora dikerogammari and Thelohania contejeani.</title>
        <authorList>
            <person name="Cormier A."/>
            <person name="Giraud I."/>
            <person name="Wattier R."/>
            <person name="Teixeira M."/>
            <person name="Grandjean F."/>
            <person name="Rigaud T."/>
            <person name="Cordaux R."/>
        </authorList>
    </citation>
    <scope>NUCLEOTIDE SEQUENCE [LARGE SCALE GENOMIC DNA]</scope>
    <source>
        <strain evidence="11">T1</strain>
        <tissue evidence="11">Spores</tissue>
    </source>
</reference>
<evidence type="ECO:0000313" key="11">
    <source>
        <dbReference type="EMBL" id="KAF7678770.1"/>
    </source>
</evidence>
<feature type="transmembrane region" description="Helical" evidence="9">
    <location>
        <begin position="69"/>
        <end position="86"/>
    </location>
</feature>
<evidence type="ECO:0000256" key="3">
    <source>
        <dbReference type="ARBA" id="ARBA00022679"/>
    </source>
</evidence>
<name>A0ABQ7HVK9_9MICR</name>
<protein>
    <submittedName>
        <fullName evidence="11">Phosphatidylcholine:ceramide cholinephosphotransferase 1</fullName>
    </submittedName>
</protein>
<feature type="transmembrane region" description="Helical" evidence="9">
    <location>
        <begin position="196"/>
        <end position="217"/>
    </location>
</feature>
<feature type="transmembrane region" description="Helical" evidence="9">
    <location>
        <begin position="169"/>
        <end position="190"/>
    </location>
</feature>
<dbReference type="Proteomes" id="UP001516464">
    <property type="component" value="Unassembled WGS sequence"/>
</dbReference>
<feature type="transmembrane region" description="Helical" evidence="9">
    <location>
        <begin position="143"/>
        <end position="162"/>
    </location>
</feature>
<evidence type="ECO:0000256" key="1">
    <source>
        <dbReference type="ARBA" id="ARBA00004141"/>
    </source>
</evidence>
<dbReference type="PANTHER" id="PTHR21290">
    <property type="entry name" value="SPHINGOMYELIN SYNTHETASE"/>
    <property type="match status" value="1"/>
</dbReference>
<accession>A0ABQ7HVK9</accession>
<keyword evidence="3" id="KW-0808">Transferase</keyword>
<proteinExistence type="inferred from homology"/>
<evidence type="ECO:0000259" key="10">
    <source>
        <dbReference type="Pfam" id="PF14360"/>
    </source>
</evidence>
<comment type="similarity">
    <text evidence="2">Belongs to the sphingomyelin synthase family.</text>
</comment>
<keyword evidence="4 9" id="KW-0812">Transmembrane</keyword>
<sequence length="235" mass="26791">MQAIKERYNINKTNTPIILIASFITAIIMLMMNVLSNIASYWSLPNPVYPALPDIFFDTFGYHDLAEPVDISMGIIIAFTTLSVLLRKDALVIYFRVFCCLSISYLLRMTTISATNLPSPNRNCQRVGKHIFTSTDFNRCGDLVFSGHTLMIITMGMVWASYRLIPHRLGNLIVTMILWIVIVLTLIGILLTHNHYSIDVILGVYISSGVWIIYGFVWEKYLIKNKYLKSIVPEN</sequence>
<evidence type="ECO:0000256" key="6">
    <source>
        <dbReference type="ARBA" id="ARBA00022989"/>
    </source>
</evidence>
<organism evidence="11 12">
    <name type="scientific">Astathelohania contejeani</name>
    <dbReference type="NCBI Taxonomy" id="164912"/>
    <lineage>
        <taxon>Eukaryota</taxon>
        <taxon>Fungi</taxon>
        <taxon>Fungi incertae sedis</taxon>
        <taxon>Microsporidia</taxon>
        <taxon>Astathelohaniidae</taxon>
        <taxon>Astathelohania</taxon>
    </lineage>
</organism>